<evidence type="ECO:0000256" key="1">
    <source>
        <dbReference type="SAM" id="SignalP"/>
    </source>
</evidence>
<evidence type="ECO:0000313" key="2">
    <source>
        <dbReference type="EMBL" id="PHM66703.1"/>
    </source>
</evidence>
<accession>A0A2D0KTF2</accession>
<protein>
    <submittedName>
        <fullName evidence="2">Uncharacterized protein</fullName>
    </submittedName>
</protein>
<dbReference type="AlphaFoldDB" id="A0A2D0KTF2"/>
<keyword evidence="3" id="KW-1185">Reference proteome</keyword>
<dbReference type="Proteomes" id="UP000222366">
    <property type="component" value="Unassembled WGS sequence"/>
</dbReference>
<sequence length="126" mass="14262">MKKLLTFTMLFIPAISIASTNENLDYCATTESWAAYQVINAAVRKNNQLDKHQANSILINRHLLEKNKLPITYSAWGELYSQTIEVTIPYIDKNKSPVIIIASSIISEEECSFSDPTYVDITPKSY</sequence>
<comment type="caution">
    <text evidence="2">The sequence shown here is derived from an EMBL/GenBank/DDBJ whole genome shotgun (WGS) entry which is preliminary data.</text>
</comment>
<proteinExistence type="predicted"/>
<feature type="signal peptide" evidence="1">
    <location>
        <begin position="1"/>
        <end position="18"/>
    </location>
</feature>
<reference evidence="2 3" key="1">
    <citation type="journal article" date="2017" name="Nat. Microbiol.">
        <title>Natural product diversity associated with the nematode symbionts Photorhabdus and Xenorhabdus.</title>
        <authorList>
            <person name="Tobias N.J."/>
            <person name="Wolff H."/>
            <person name="Djahanschiri B."/>
            <person name="Grundmann F."/>
            <person name="Kronenwerth M."/>
            <person name="Shi Y.M."/>
            <person name="Simonyi S."/>
            <person name="Grun P."/>
            <person name="Shapiro-Ilan D."/>
            <person name="Pidot S.J."/>
            <person name="Stinear T.P."/>
            <person name="Ebersberger I."/>
            <person name="Bode H.B."/>
        </authorList>
    </citation>
    <scope>NUCLEOTIDE SEQUENCE [LARGE SCALE GENOMIC DNA]</scope>
    <source>
        <strain evidence="2 3">DSM 17904</strain>
    </source>
</reference>
<name>A0A2D0KTF2_9GAMM</name>
<gene>
    <name evidence="2" type="ORF">Xsto_01032</name>
</gene>
<dbReference type="RefSeq" id="WP_099124279.1">
    <property type="nucleotide sequence ID" value="NZ_CAWNRH010000148.1"/>
</dbReference>
<dbReference type="EMBL" id="NJAJ01000007">
    <property type="protein sequence ID" value="PHM66703.1"/>
    <property type="molecule type" value="Genomic_DNA"/>
</dbReference>
<keyword evidence="1" id="KW-0732">Signal</keyword>
<evidence type="ECO:0000313" key="3">
    <source>
        <dbReference type="Proteomes" id="UP000222366"/>
    </source>
</evidence>
<feature type="chain" id="PRO_5012429157" evidence="1">
    <location>
        <begin position="19"/>
        <end position="126"/>
    </location>
</feature>
<organism evidence="2 3">
    <name type="scientific">Xenorhabdus stockiae</name>
    <dbReference type="NCBI Taxonomy" id="351614"/>
    <lineage>
        <taxon>Bacteria</taxon>
        <taxon>Pseudomonadati</taxon>
        <taxon>Pseudomonadota</taxon>
        <taxon>Gammaproteobacteria</taxon>
        <taxon>Enterobacterales</taxon>
        <taxon>Morganellaceae</taxon>
        <taxon>Xenorhabdus</taxon>
    </lineage>
</organism>